<organism evidence="1 4">
    <name type="scientific">Yersinia pekkanenii</name>
    <dbReference type="NCBI Taxonomy" id="1288385"/>
    <lineage>
        <taxon>Bacteria</taxon>
        <taxon>Pseudomonadati</taxon>
        <taxon>Pseudomonadota</taxon>
        <taxon>Gammaproteobacteria</taxon>
        <taxon>Enterobacterales</taxon>
        <taxon>Yersiniaceae</taxon>
        <taxon>Yersinia</taxon>
    </lineage>
</organism>
<dbReference type="Proteomes" id="UP000045840">
    <property type="component" value="Unassembled WGS sequence"/>
</dbReference>
<evidence type="ECO:0000313" key="3">
    <source>
        <dbReference type="Proteomes" id="UP000044625"/>
    </source>
</evidence>
<dbReference type="AlphaFoldDB" id="A0A0T9RLQ5"/>
<evidence type="ECO:0000313" key="2">
    <source>
        <dbReference type="EMBL" id="CRY69739.1"/>
    </source>
</evidence>
<reference evidence="2 3" key="3">
    <citation type="submission" date="2015-03" db="EMBL/GenBank/DDBJ databases">
        <authorList>
            <consortium name="Pathogen Informatics"/>
            <person name="Murphy D."/>
        </authorList>
    </citation>
    <scope>NUCLEOTIDE SEQUENCE [LARGE SCALE GENOMIC DNA]</scope>
    <source>
        <strain evidence="3">type strain: CIP110230</strain>
        <strain evidence="2">Type strain: CIP110230</strain>
    </source>
</reference>
<dbReference type="Gene3D" id="1.10.260.40">
    <property type="entry name" value="lambda repressor-like DNA-binding domains"/>
    <property type="match status" value="1"/>
</dbReference>
<reference evidence="4" key="1">
    <citation type="submission" date="2015-03" db="EMBL/GenBank/DDBJ databases">
        <authorList>
            <consortium name="Pathogen Informatics"/>
        </authorList>
    </citation>
    <scope>NUCLEOTIDE SEQUENCE [LARGE SCALE GENOMIC DNA]</scope>
    <source>
        <strain evidence="4">A125KOH2</strain>
    </source>
</reference>
<sequence length="77" mass="8559">MDELRTFLNSLSSGEQAVFARSCGTSIGYLRKALSKNHELGAALSVLIEKNSNSEVTRQHLHPDDWFKIWPELATAA</sequence>
<keyword evidence="3" id="KW-1185">Reference proteome</keyword>
<dbReference type="GO" id="GO:0003677">
    <property type="term" value="F:DNA binding"/>
    <property type="evidence" value="ECO:0007669"/>
    <property type="project" value="InterPro"/>
</dbReference>
<evidence type="ECO:0000313" key="1">
    <source>
        <dbReference type="EMBL" id="CNI70852.1"/>
    </source>
</evidence>
<protein>
    <submittedName>
        <fullName evidence="1">Uncharacterized protein conserved in bacteria, prophage-related</fullName>
    </submittedName>
</protein>
<name>A0A0T9RLQ5_9GAMM</name>
<dbReference type="EMBL" id="CQAZ01000110">
    <property type="protein sequence ID" value="CNI70852.1"/>
    <property type="molecule type" value="Genomic_DNA"/>
</dbReference>
<reference evidence="1" key="2">
    <citation type="submission" date="2015-03" db="EMBL/GenBank/DDBJ databases">
        <authorList>
            <person name="Murphy D."/>
        </authorList>
    </citation>
    <scope>NUCLEOTIDE SEQUENCE [LARGE SCALE GENOMIC DNA]</scope>
    <source>
        <strain evidence="1">A125KOH2</strain>
    </source>
</reference>
<accession>A0A0T9RLQ5</accession>
<dbReference type="EMBL" id="CWJL01000101">
    <property type="protein sequence ID" value="CRY69739.1"/>
    <property type="molecule type" value="Genomic_DNA"/>
</dbReference>
<dbReference type="Proteomes" id="UP000044625">
    <property type="component" value="Unassembled WGS sequence"/>
</dbReference>
<proteinExistence type="predicted"/>
<dbReference type="STRING" id="1288385.ERS137968_04895"/>
<dbReference type="InterPro" id="IPR010982">
    <property type="entry name" value="Lambda_DNA-bd_dom_sf"/>
</dbReference>
<gene>
    <name evidence="1" type="ORF">ERS008529_04721</name>
    <name evidence="2" type="ORF">ERS137968_04895</name>
</gene>
<evidence type="ECO:0000313" key="4">
    <source>
        <dbReference type="Proteomes" id="UP000045840"/>
    </source>
</evidence>
<dbReference type="OrthoDB" id="6446140at2"/>